<dbReference type="EMBL" id="LCYG01000102">
    <property type="protein sequence ID" value="KLK90034.1"/>
    <property type="molecule type" value="Genomic_DNA"/>
</dbReference>
<keyword evidence="2 3" id="KW-0808">Transferase</keyword>
<comment type="caution">
    <text evidence="3">The sequence shown here is derived from an EMBL/GenBank/DDBJ whole genome shotgun (WGS) entry which is preliminary data.</text>
</comment>
<dbReference type="Proteomes" id="UP000035489">
    <property type="component" value="Unassembled WGS sequence"/>
</dbReference>
<dbReference type="Pfam" id="PF13692">
    <property type="entry name" value="Glyco_trans_1_4"/>
    <property type="match status" value="1"/>
</dbReference>
<gene>
    <name evidence="3" type="ORF">AA309_27810</name>
</gene>
<accession>A0A0H1R4Q1</accession>
<reference evidence="3 4" key="1">
    <citation type="submission" date="2015-05" db="EMBL/GenBank/DDBJ databases">
        <title>Draft genome sequence of Microvirga vignae strain BR3299, a novel nitrogen fixing bacteria isolated from Brazil semi-aired region.</title>
        <authorList>
            <person name="Zilli J.E."/>
            <person name="Passos S.R."/>
            <person name="Leite J."/>
            <person name="Baldani J.I."/>
            <person name="Xavier G.R."/>
            <person name="Rumjaneck N.G."/>
            <person name="Simoes-Araujo J.L."/>
        </authorList>
    </citation>
    <scope>NUCLEOTIDE SEQUENCE [LARGE SCALE GENOMIC DNA]</scope>
    <source>
        <strain evidence="3 4">BR3299</strain>
    </source>
</reference>
<keyword evidence="1" id="KW-0328">Glycosyltransferase</keyword>
<evidence type="ECO:0000256" key="1">
    <source>
        <dbReference type="ARBA" id="ARBA00022676"/>
    </source>
</evidence>
<dbReference type="GO" id="GO:0016757">
    <property type="term" value="F:glycosyltransferase activity"/>
    <property type="evidence" value="ECO:0007669"/>
    <property type="project" value="UniProtKB-KW"/>
</dbReference>
<dbReference type="PATRIC" id="fig|1225564.3.peg.74"/>
<dbReference type="RefSeq" id="WP_047192278.1">
    <property type="nucleotide sequence ID" value="NZ_LCYG01000102.1"/>
</dbReference>
<protein>
    <submittedName>
        <fullName evidence="3">Glycosyl transferase family 1</fullName>
    </submittedName>
</protein>
<evidence type="ECO:0000256" key="2">
    <source>
        <dbReference type="ARBA" id="ARBA00022679"/>
    </source>
</evidence>
<name>A0A0H1R4Q1_9HYPH</name>
<dbReference type="SUPFAM" id="SSF53756">
    <property type="entry name" value="UDP-Glycosyltransferase/glycogen phosphorylase"/>
    <property type="match status" value="1"/>
</dbReference>
<sequence length="380" mass="41565">MSAKKPVAFYAPLKSPNHPLPSGDRTMARLLMRALDAAGFAPELASELRTLDRTGDRQAQENLKQQSLAEVSRLIVHYKSLPEELRPRLWFTYHVYYKAPDWIGPLVSEALNIPYVIAEGSRAAKRAQGPWALAHEGAEEALDHANVIFVMTAKDRVALEQAHPAHQILIDLPPFLDASEWPPPSSPRSASAPRLLTVAMMREGDKLASYRILASALEKVTHLSWSLDIVGDGEARAGIEPLFAPFLGRVRFHGQIESRSDLAALYEAANLFVWPAVNEAYGMVLLEAQLFGCAVIAGNFGGVSSVVEHGRTGLLTLPGDATAFADATRGLLEHPERLRHLGDEARRFVTMERTLDGTATRLREALSPLTSTRGARACAS</sequence>
<dbReference type="STRING" id="1225564.AA309_27810"/>
<dbReference type="Gene3D" id="3.40.50.2000">
    <property type="entry name" value="Glycogen Phosphorylase B"/>
    <property type="match status" value="2"/>
</dbReference>
<dbReference type="PANTHER" id="PTHR12526:SF510">
    <property type="entry name" value="D-INOSITOL 3-PHOSPHATE GLYCOSYLTRANSFERASE"/>
    <property type="match status" value="1"/>
</dbReference>
<evidence type="ECO:0000313" key="4">
    <source>
        <dbReference type="Proteomes" id="UP000035489"/>
    </source>
</evidence>
<dbReference type="PANTHER" id="PTHR12526">
    <property type="entry name" value="GLYCOSYLTRANSFERASE"/>
    <property type="match status" value="1"/>
</dbReference>
<dbReference type="AlphaFoldDB" id="A0A0H1R4Q1"/>
<dbReference type="CDD" id="cd03801">
    <property type="entry name" value="GT4_PimA-like"/>
    <property type="match status" value="1"/>
</dbReference>
<keyword evidence="4" id="KW-1185">Reference proteome</keyword>
<organism evidence="3 4">
    <name type="scientific">Microvirga vignae</name>
    <dbReference type="NCBI Taxonomy" id="1225564"/>
    <lineage>
        <taxon>Bacteria</taxon>
        <taxon>Pseudomonadati</taxon>
        <taxon>Pseudomonadota</taxon>
        <taxon>Alphaproteobacteria</taxon>
        <taxon>Hyphomicrobiales</taxon>
        <taxon>Methylobacteriaceae</taxon>
        <taxon>Microvirga</taxon>
    </lineage>
</organism>
<proteinExistence type="predicted"/>
<evidence type="ECO:0000313" key="3">
    <source>
        <dbReference type="EMBL" id="KLK90034.1"/>
    </source>
</evidence>